<evidence type="ECO:0000313" key="4">
    <source>
        <dbReference type="Proteomes" id="UP000604381"/>
    </source>
</evidence>
<dbReference type="Proteomes" id="UP000604381">
    <property type="component" value="Unassembled WGS sequence"/>
</dbReference>
<proteinExistence type="inferred from homology"/>
<sequence>MSGATIEAALCQMNSGAEPGPNLEQAAALIAEAAAGGAELACLPETFASMGAAPAAKRALAEEPGAGPVQDFVAAQARRHRIHVAAGSLLVKGQKLPRNRSILYGPDGKALGHYDKINLFRFRSARRAYDETKEYEAGRTPTALDTPLGRIGLTVCYDLRFPSLYRRLGRLDVALVPSAFTRPTGRAHWRVLLRARAIENQCFVLAAAQCGRHPGGLATWGHSLAVDPWGRVLGELAGAPGVLRVSLPRAALAEARALLPAAGEA</sequence>
<dbReference type="Pfam" id="PF00795">
    <property type="entry name" value="CN_hydrolase"/>
    <property type="match status" value="1"/>
</dbReference>
<dbReference type="InterPro" id="IPR036526">
    <property type="entry name" value="C-N_Hydrolase_sf"/>
</dbReference>
<dbReference type="GO" id="GO:0016787">
    <property type="term" value="F:hydrolase activity"/>
    <property type="evidence" value="ECO:0007669"/>
    <property type="project" value="UniProtKB-KW"/>
</dbReference>
<organism evidence="3 4">
    <name type="scientific">Candidatus Amphirhobacter heronislandensis</name>
    <dbReference type="NCBI Taxonomy" id="1732024"/>
    <lineage>
        <taxon>Bacteria</taxon>
        <taxon>Pseudomonadati</taxon>
        <taxon>Pseudomonadota</taxon>
        <taxon>Gammaproteobacteria</taxon>
        <taxon>Candidatus Tethybacterales</taxon>
        <taxon>Candidatus Tethybacteraceae</taxon>
        <taxon>Candidatus Amphirhobacter</taxon>
    </lineage>
</organism>
<comment type="similarity">
    <text evidence="1">Belongs to the carbon-nitrogen hydrolase superfamily. NIT1/NIT2 family.</text>
</comment>
<dbReference type="InterPro" id="IPR003010">
    <property type="entry name" value="C-N_Hydrolase"/>
</dbReference>
<dbReference type="PANTHER" id="PTHR23088">
    <property type="entry name" value="NITRILASE-RELATED"/>
    <property type="match status" value="1"/>
</dbReference>
<dbReference type="PANTHER" id="PTHR23088:SF27">
    <property type="entry name" value="DEAMINATED GLUTATHIONE AMIDASE"/>
    <property type="match status" value="1"/>
</dbReference>
<protein>
    <submittedName>
        <fullName evidence="3">Carbon-nitrogen hydrolase family protein</fullName>
    </submittedName>
</protein>
<dbReference type="PROSITE" id="PS01227">
    <property type="entry name" value="UPF0012"/>
    <property type="match status" value="1"/>
</dbReference>
<dbReference type="AlphaFoldDB" id="A0A930XYE6"/>
<dbReference type="SUPFAM" id="SSF56317">
    <property type="entry name" value="Carbon-nitrogen hydrolase"/>
    <property type="match status" value="1"/>
</dbReference>
<keyword evidence="4" id="KW-1185">Reference proteome</keyword>
<comment type="caution">
    <text evidence="3">The sequence shown here is derived from an EMBL/GenBank/DDBJ whole genome shotgun (WGS) entry which is preliminary data.</text>
</comment>
<evidence type="ECO:0000259" key="2">
    <source>
        <dbReference type="PROSITE" id="PS50263"/>
    </source>
</evidence>
<keyword evidence="3" id="KW-0378">Hydrolase</keyword>
<reference evidence="3" key="1">
    <citation type="submission" date="2020-10" db="EMBL/GenBank/DDBJ databases">
        <title>An improved Amphimedon queenslandica hologenome assembly reveals how three proteobacterial symbionts can extend the metabolic phenotypic of their marine sponge host.</title>
        <authorList>
            <person name="Degnan B."/>
            <person name="Degnan S."/>
            <person name="Xiang X."/>
        </authorList>
    </citation>
    <scope>NUCLEOTIDE SEQUENCE</scope>
    <source>
        <strain evidence="3">AqS2</strain>
    </source>
</reference>
<accession>A0A930XYE6</accession>
<dbReference type="Gene3D" id="3.60.110.10">
    <property type="entry name" value="Carbon-nitrogen hydrolase"/>
    <property type="match status" value="1"/>
</dbReference>
<gene>
    <name evidence="3" type="ORF">ISN26_06155</name>
</gene>
<dbReference type="PROSITE" id="PS50263">
    <property type="entry name" value="CN_HYDROLASE"/>
    <property type="match status" value="1"/>
</dbReference>
<dbReference type="InterPro" id="IPR001110">
    <property type="entry name" value="UPF0012_CS"/>
</dbReference>
<feature type="domain" description="CN hydrolase" evidence="2">
    <location>
        <begin position="6"/>
        <end position="249"/>
    </location>
</feature>
<evidence type="ECO:0000256" key="1">
    <source>
        <dbReference type="ARBA" id="ARBA00010613"/>
    </source>
</evidence>
<name>A0A930XYE6_9GAMM</name>
<evidence type="ECO:0000313" key="3">
    <source>
        <dbReference type="EMBL" id="MBF2735639.1"/>
    </source>
</evidence>
<dbReference type="EMBL" id="JADHEI010000046">
    <property type="protein sequence ID" value="MBF2735639.1"/>
    <property type="molecule type" value="Genomic_DNA"/>
</dbReference>